<evidence type="ECO:0000313" key="3">
    <source>
        <dbReference type="EMBL" id="KRG16264.1"/>
    </source>
</evidence>
<comment type="caution">
    <text evidence="3">The sequence shown here is derived from an EMBL/GenBank/DDBJ whole genome shotgun (WGS) entry which is preliminary data.</text>
</comment>
<reference evidence="3 4" key="1">
    <citation type="submission" date="2015-06" db="EMBL/GenBank/DDBJ databases">
        <title>Genome sequencing project of Bacillus galactosidilyticus PL133.</title>
        <authorList>
            <person name="Gaiero J."/>
            <person name="Nicol R."/>
            <person name="Habash M."/>
        </authorList>
    </citation>
    <scope>NUCLEOTIDE SEQUENCE [LARGE SCALE GENOMIC DNA]</scope>
    <source>
        <strain evidence="3 4">PL133</strain>
    </source>
</reference>
<evidence type="ECO:0000259" key="2">
    <source>
        <dbReference type="Pfam" id="PF17881"/>
    </source>
</evidence>
<protein>
    <submittedName>
        <fullName evidence="3">Peptidase</fullName>
    </submittedName>
</protein>
<dbReference type="InterPro" id="IPR046350">
    <property type="entry name" value="Cystatin_sf"/>
</dbReference>
<keyword evidence="1" id="KW-1133">Transmembrane helix</keyword>
<evidence type="ECO:0000313" key="4">
    <source>
        <dbReference type="Proteomes" id="UP000053881"/>
    </source>
</evidence>
<keyword evidence="1" id="KW-0472">Membrane</keyword>
<organism evidence="3 4">
    <name type="scientific">Lederbergia galactosidilytica</name>
    <dbReference type="NCBI Taxonomy" id="217031"/>
    <lineage>
        <taxon>Bacteria</taxon>
        <taxon>Bacillati</taxon>
        <taxon>Bacillota</taxon>
        <taxon>Bacilli</taxon>
        <taxon>Bacillales</taxon>
        <taxon>Bacillaceae</taxon>
        <taxon>Lederbergia</taxon>
    </lineage>
</organism>
<dbReference type="SUPFAM" id="SSF54403">
    <property type="entry name" value="Cystatin/monellin"/>
    <property type="match status" value="2"/>
</dbReference>
<dbReference type="Pfam" id="PF17881">
    <property type="entry name" value="TseB"/>
    <property type="match status" value="1"/>
</dbReference>
<name>A0A0Q9YJP6_9BACI</name>
<evidence type="ECO:0000256" key="1">
    <source>
        <dbReference type="SAM" id="Phobius"/>
    </source>
</evidence>
<gene>
    <name evidence="3" type="ORF">ACA29_04740</name>
</gene>
<keyword evidence="1" id="KW-0812">Transmembrane</keyword>
<feature type="transmembrane region" description="Helical" evidence="1">
    <location>
        <begin position="6"/>
        <end position="24"/>
    </location>
</feature>
<accession>A0A0Q9YJP6</accession>
<sequence length="167" mass="19787">MKKWILIGTASVFLVVLVLFVYIYQTSRAPLKDMRSYAEERAKTEAKLTKIDEFYLYNGAETHYVIVGEDKSGEQLAVWIPEKKKEKIVKKKMADGISKQDAIAKLNQEEKPQKIMGVRLGMEKNLPLWEISYLDEQSHLNYYYIPHLNYYYIHFDTGKWWRKIENL</sequence>
<proteinExistence type="predicted"/>
<dbReference type="Gene3D" id="3.10.450.40">
    <property type="match status" value="2"/>
</dbReference>
<dbReference type="Proteomes" id="UP000053881">
    <property type="component" value="Unassembled WGS sequence"/>
</dbReference>
<dbReference type="PATRIC" id="fig|217031.4.peg.1598"/>
<dbReference type="EMBL" id="LGPB01000038">
    <property type="protein sequence ID" value="KRG16264.1"/>
    <property type="molecule type" value="Genomic_DNA"/>
</dbReference>
<feature type="domain" description="Cell wall elongation regulator TseB-like" evidence="2">
    <location>
        <begin position="38"/>
        <end position="81"/>
    </location>
</feature>
<dbReference type="AlphaFoldDB" id="A0A0Q9YJP6"/>
<dbReference type="InterPro" id="IPR041401">
    <property type="entry name" value="TseB-like_dom"/>
</dbReference>